<feature type="region of interest" description="Disordered" evidence="12">
    <location>
        <begin position="869"/>
        <end position="917"/>
    </location>
</feature>
<comment type="similarity">
    <text evidence="2">Belongs to the ABC transporter superfamily. ABCC family. Conjugate transporter (TC 3.A.1.208) subfamily.</text>
</comment>
<evidence type="ECO:0000256" key="11">
    <source>
        <dbReference type="ARBA" id="ARBA00047523"/>
    </source>
</evidence>
<keyword evidence="9 13" id="KW-0472">Membrane</keyword>
<keyword evidence="3" id="KW-0813">Transport</keyword>
<dbReference type="GO" id="GO:0005774">
    <property type="term" value="C:vacuolar membrane"/>
    <property type="evidence" value="ECO:0007669"/>
    <property type="project" value="UniProtKB-SubCell"/>
</dbReference>
<feature type="transmembrane region" description="Helical" evidence="13">
    <location>
        <begin position="507"/>
        <end position="528"/>
    </location>
</feature>
<feature type="domain" description="ABC transporter" evidence="14">
    <location>
        <begin position="597"/>
        <end position="823"/>
    </location>
</feature>
<dbReference type="InterPro" id="IPR011527">
    <property type="entry name" value="ABC1_TM_dom"/>
</dbReference>
<dbReference type="PANTHER" id="PTHR24223:SF443">
    <property type="entry name" value="MULTIDRUG-RESISTANCE LIKE PROTEIN 1, ISOFORM I"/>
    <property type="match status" value="1"/>
</dbReference>
<evidence type="ECO:0000313" key="16">
    <source>
        <dbReference type="EMBL" id="KYM82911.1"/>
    </source>
</evidence>
<organism evidence="16 17">
    <name type="scientific">Atta colombica</name>
    <dbReference type="NCBI Taxonomy" id="520822"/>
    <lineage>
        <taxon>Eukaryota</taxon>
        <taxon>Metazoa</taxon>
        <taxon>Ecdysozoa</taxon>
        <taxon>Arthropoda</taxon>
        <taxon>Hexapoda</taxon>
        <taxon>Insecta</taxon>
        <taxon>Pterygota</taxon>
        <taxon>Neoptera</taxon>
        <taxon>Endopterygota</taxon>
        <taxon>Hymenoptera</taxon>
        <taxon>Apocrita</taxon>
        <taxon>Aculeata</taxon>
        <taxon>Formicoidea</taxon>
        <taxon>Formicidae</taxon>
        <taxon>Myrmicinae</taxon>
        <taxon>Atta</taxon>
    </lineage>
</organism>
<dbReference type="Gene3D" id="3.40.50.300">
    <property type="entry name" value="P-loop containing nucleotide triphosphate hydrolases"/>
    <property type="match status" value="2"/>
</dbReference>
<dbReference type="FunFam" id="3.40.50.300:FF:000074">
    <property type="entry name" value="Multidrug resistance-associated protein 5 isoform 1"/>
    <property type="match status" value="1"/>
</dbReference>
<dbReference type="FunFam" id="1.20.1560.10:FF:000001">
    <property type="entry name" value="ATP-binding cassette subfamily C member 1"/>
    <property type="match status" value="1"/>
</dbReference>
<evidence type="ECO:0000256" key="8">
    <source>
        <dbReference type="ARBA" id="ARBA00022989"/>
    </source>
</evidence>
<dbReference type="SUPFAM" id="SSF90123">
    <property type="entry name" value="ABC transporter transmembrane region"/>
    <property type="match status" value="3"/>
</dbReference>
<dbReference type="GO" id="GO:0005524">
    <property type="term" value="F:ATP binding"/>
    <property type="evidence" value="ECO:0007669"/>
    <property type="project" value="UniProtKB-KW"/>
</dbReference>
<dbReference type="InterPro" id="IPR050173">
    <property type="entry name" value="ABC_transporter_C-like"/>
</dbReference>
<dbReference type="SUPFAM" id="SSF52540">
    <property type="entry name" value="P-loop containing nucleoside triphosphate hydrolases"/>
    <property type="match status" value="2"/>
</dbReference>
<feature type="transmembrane region" description="Helical" evidence="13">
    <location>
        <begin position="112"/>
        <end position="131"/>
    </location>
</feature>
<feature type="transmembrane region" description="Helical" evidence="13">
    <location>
        <begin position="321"/>
        <end position="343"/>
    </location>
</feature>
<feature type="transmembrane region" description="Helical" evidence="13">
    <location>
        <begin position="1138"/>
        <end position="1171"/>
    </location>
</feature>
<gene>
    <name evidence="16" type="ORF">ALC53_06622</name>
</gene>
<evidence type="ECO:0000256" key="6">
    <source>
        <dbReference type="ARBA" id="ARBA00022741"/>
    </source>
</evidence>
<name>A0A195BEA0_9HYME</name>
<keyword evidence="5" id="KW-0677">Repeat</keyword>
<dbReference type="InterPro" id="IPR036640">
    <property type="entry name" value="ABC1_TM_sf"/>
</dbReference>
<dbReference type="CDD" id="cd03244">
    <property type="entry name" value="ABCC_MRP_domain2"/>
    <property type="match status" value="1"/>
</dbReference>
<dbReference type="CDD" id="cd03250">
    <property type="entry name" value="ABCC_MRP_domain1"/>
    <property type="match status" value="1"/>
</dbReference>
<feature type="compositionally biased region" description="Polar residues" evidence="12">
    <location>
        <begin position="881"/>
        <end position="907"/>
    </location>
</feature>
<feature type="transmembrane region" description="Helical" evidence="13">
    <location>
        <begin position="1241"/>
        <end position="1262"/>
    </location>
</feature>
<dbReference type="Proteomes" id="UP000078540">
    <property type="component" value="Unassembled WGS sequence"/>
</dbReference>
<dbReference type="PROSITE" id="PS50893">
    <property type="entry name" value="ABC_TRANSPORTER_2"/>
    <property type="match status" value="2"/>
</dbReference>
<evidence type="ECO:0000256" key="7">
    <source>
        <dbReference type="ARBA" id="ARBA00022840"/>
    </source>
</evidence>
<dbReference type="FunFam" id="3.40.50.300:FF:000293">
    <property type="entry name" value="ATP binding cassette subfamily C member 1"/>
    <property type="match status" value="1"/>
</dbReference>
<protein>
    <recommendedName>
        <fullName evidence="10">ABC-type glutathione-S-conjugate transporter</fullName>
        <ecNumber evidence="10">7.6.2.3</ecNumber>
    </recommendedName>
</protein>
<dbReference type="PROSITE" id="PS00211">
    <property type="entry name" value="ABC_TRANSPORTER_1"/>
    <property type="match status" value="2"/>
</dbReference>
<sequence>MQCQQFSRAIRDMRGDWSRVSDTGITPSIIIDDMRTAIVTVVGNLTRIHGYFHVIFPDCLQTVSGRTDRSRQNTFVYVRSSLSAIHNLAHNQTLASTLMQYNRKHGMRTSGLLFLFWFFLAICGCVQYRSFVNKFIKGAEPTYSLVSYMIYYPIVVILFVLNFLVDAEPKFSEYPTVESPCPEQSSSFPSRIIFAWFDSLAWKGFRKPLETSDLWSMNPEDMATEIVPKFDKYWNKNLRKTDEVESVKASYRQTSGQVDFNSSRKKKVASILPPICKAFGATFIFGAFLKLIQDIMTFISPQILKLLIGFIEGDEPMWKGYFYSVLLLLTAMLQTLVLSQYFHRMFLVGLRIRTALIAAIYRKALRMSNAARKESTLGEIVNLMSVDAQRFMDLTAYINMIWSAPLQIVLALYFLWNILGPAVLAGLAVMIILIPVNALIANKVKTLQIRQMKSKDERVKLMNEVLNGIKVLKLYAWEPSFEQQILKIRVKEIQVLKEAAYLNAGTSFIWSCAPFLVSLVSFTTYVLIDEKNVLNSTIAFVSLSLFNILRFPLSMLPMMITNIVQAYVSVKRINKFMNMEELNPNNVQHDPLEPHALVIENGTFCWDSEEIERPILRNINLHVEQGQLVAIVGTVGSGKSSLLSALLGEMDKISGKVNTKGSIAYVSQQAWIQNATLQDNVLFGKALNKSVYNSVIEACALTPDFKMLPAGDQTEIGEKGINLSGGQKQRVALARAVYNDSENYFLDDPLSAVDSHVGKHIFEKVLGPNGLLKNKTRILVTHSITYLPEVDNIIVLKDGEITESGTYKQLLEKKGAFAEFLVQHLQEVHVDDGSEADLREIKQQLESTMGADELQQKLTRVRSRISESLSESGSVTDRKSLNGSLTRQYSTESQQSANYVHSNSVSVSKEKDASKPNNIGEKLTEVEKAETGSVKWKVYSHYLKSIGWFLSISTIVMNAVFQSFSIGSSVWLSIWSNDNQVVGNNTFDTAKRDMYLGVYGALGFGQATFVVLSQTALVIGCLRSSKLHSELLFTMLRSPLGFFDTTPSGRILNRFGKDIDTIDNILPPTVASFFCDLAPQLGCWLAARQMHIVMLRAVMRAPLTFFDTTPIGRIISRFAKDVDVLDTSLPPQISDTIYCLFEVIATLFVISYSTPIFIAVILPIGAIYYFIQRFYVATSRQLKRLESVSRSPIYSHFSESVTGAQIIRAYGVQEQFIHESENRVDFNQVCYFPSIIANRWLAVRLEMVGNLIIFFAALFTVLGRDTMSSGLVGLSVSYALQITQTLNWLVRMTSDVETNIVAVERIKEYSETAQEAPWKNTEFTPSKEWPKHGRVDFKDFKVRYREGLDLVLNGLTFSVLGGEKIGIVGRTGAGKSSMTLALFRIIEAAQGKILIDDIDISKLGLHDLRSRLTIIPQDPVLFSGTLRMNLDPFDCYNDEEVWKALEHAHLKLFVENLPNGLLHEVTEGGENLSVGQRQLICLARALLRKTKILILDEATAAVDLETDDLIQTTIRQEFKNCTVLTIAHRLNTILDSDRVIVLNKGLIVEYDSPEVLLSNPSSSFYSMAKDAGLAA</sequence>
<evidence type="ECO:0000256" key="13">
    <source>
        <dbReference type="SAM" id="Phobius"/>
    </source>
</evidence>
<dbReference type="CDD" id="cd18595">
    <property type="entry name" value="ABC_6TM_MRP1_2_3_6_D1_like"/>
    <property type="match status" value="1"/>
</dbReference>
<keyword evidence="4 13" id="KW-0812">Transmembrane</keyword>
<feature type="transmembrane region" description="Helical" evidence="13">
    <location>
        <begin position="422"/>
        <end position="442"/>
    </location>
</feature>
<feature type="domain" description="ABC transmembrane type-1" evidence="15">
    <location>
        <begin position="284"/>
        <end position="565"/>
    </location>
</feature>
<evidence type="ECO:0000259" key="14">
    <source>
        <dbReference type="PROSITE" id="PS50893"/>
    </source>
</evidence>
<feature type="transmembrane region" description="Helical" evidence="13">
    <location>
        <begin position="548"/>
        <end position="570"/>
    </location>
</feature>
<dbReference type="SMART" id="SM00382">
    <property type="entry name" value="AAA"/>
    <property type="match status" value="2"/>
</dbReference>
<keyword evidence="17" id="KW-1185">Reference proteome</keyword>
<evidence type="ECO:0000256" key="2">
    <source>
        <dbReference type="ARBA" id="ARBA00009726"/>
    </source>
</evidence>
<proteinExistence type="inferred from homology"/>
<feature type="transmembrane region" description="Helical" evidence="13">
    <location>
        <begin position="271"/>
        <end position="292"/>
    </location>
</feature>
<dbReference type="FunFam" id="1.20.1560.10:FF:000041">
    <property type="entry name" value="Multidrug-Resistance like protein 1, isoform C"/>
    <property type="match status" value="1"/>
</dbReference>
<dbReference type="GO" id="GO:0015431">
    <property type="term" value="F:ABC-type glutathione S-conjugate transporter activity"/>
    <property type="evidence" value="ECO:0007669"/>
    <property type="project" value="UniProtKB-EC"/>
</dbReference>
<feature type="transmembrane region" description="Helical" evidence="13">
    <location>
        <begin position="394"/>
        <end position="416"/>
    </location>
</feature>
<keyword evidence="6" id="KW-0547">Nucleotide-binding</keyword>
<evidence type="ECO:0000256" key="12">
    <source>
        <dbReference type="SAM" id="MobiDB-lite"/>
    </source>
</evidence>
<dbReference type="CDD" id="cd18603">
    <property type="entry name" value="ABC_6TM_MRP1_2_3_6_D2_like"/>
    <property type="match status" value="1"/>
</dbReference>
<dbReference type="InterPro" id="IPR003593">
    <property type="entry name" value="AAA+_ATPase"/>
</dbReference>
<feature type="transmembrane region" description="Helical" evidence="13">
    <location>
        <begin position="143"/>
        <end position="165"/>
    </location>
</feature>
<keyword evidence="7" id="KW-0067">ATP-binding</keyword>
<dbReference type="InterPro" id="IPR017871">
    <property type="entry name" value="ABC_transporter-like_CS"/>
</dbReference>
<feature type="transmembrane region" description="Helical" evidence="13">
    <location>
        <begin position="994"/>
        <end position="1022"/>
    </location>
</feature>
<evidence type="ECO:0000256" key="4">
    <source>
        <dbReference type="ARBA" id="ARBA00022692"/>
    </source>
</evidence>
<dbReference type="GO" id="GO:0016887">
    <property type="term" value="F:ATP hydrolysis activity"/>
    <property type="evidence" value="ECO:0007669"/>
    <property type="project" value="InterPro"/>
</dbReference>
<dbReference type="InterPro" id="IPR027417">
    <property type="entry name" value="P-loop_NTPase"/>
</dbReference>
<keyword evidence="8 13" id="KW-1133">Transmembrane helix</keyword>
<evidence type="ECO:0000256" key="5">
    <source>
        <dbReference type="ARBA" id="ARBA00022737"/>
    </source>
</evidence>
<dbReference type="Gene3D" id="1.20.1560.10">
    <property type="entry name" value="ABC transporter type 1, transmembrane domain"/>
    <property type="match status" value="3"/>
</dbReference>
<comment type="catalytic activity">
    <reaction evidence="11">
        <text>leukotriene C4(in) + ATP + H2O = leukotriene C4(out) + ADP + phosphate + H(+)</text>
        <dbReference type="Rhea" id="RHEA:38963"/>
        <dbReference type="ChEBI" id="CHEBI:15377"/>
        <dbReference type="ChEBI" id="CHEBI:15378"/>
        <dbReference type="ChEBI" id="CHEBI:30616"/>
        <dbReference type="ChEBI" id="CHEBI:43474"/>
        <dbReference type="ChEBI" id="CHEBI:57973"/>
        <dbReference type="ChEBI" id="CHEBI:456216"/>
    </reaction>
    <physiologicalReaction direction="left-to-right" evidence="11">
        <dbReference type="Rhea" id="RHEA:38964"/>
    </physiologicalReaction>
</comment>
<dbReference type="STRING" id="520822.A0A195BEA0"/>
<evidence type="ECO:0000313" key="17">
    <source>
        <dbReference type="Proteomes" id="UP000078540"/>
    </source>
</evidence>
<dbReference type="PROSITE" id="PS50929">
    <property type="entry name" value="ABC_TM1F"/>
    <property type="match status" value="2"/>
</dbReference>
<dbReference type="Pfam" id="PF00664">
    <property type="entry name" value="ABC_membrane"/>
    <property type="match status" value="3"/>
</dbReference>
<evidence type="ECO:0000256" key="3">
    <source>
        <dbReference type="ARBA" id="ARBA00022448"/>
    </source>
</evidence>
<reference evidence="16 17" key="1">
    <citation type="submission" date="2015-09" db="EMBL/GenBank/DDBJ databases">
        <title>Atta colombica WGS genome.</title>
        <authorList>
            <person name="Nygaard S."/>
            <person name="Hu H."/>
            <person name="Boomsma J."/>
            <person name="Zhang G."/>
        </authorList>
    </citation>
    <scope>NUCLEOTIDE SEQUENCE [LARGE SCALE GENOMIC DNA]</scope>
    <source>
        <strain evidence="16">Treedump-2</strain>
        <tissue evidence="16">Whole body</tissue>
    </source>
</reference>
<dbReference type="InterPro" id="IPR003439">
    <property type="entry name" value="ABC_transporter-like_ATP-bd"/>
</dbReference>
<feature type="domain" description="ABC transmembrane type-1" evidence="15">
    <location>
        <begin position="955"/>
        <end position="1298"/>
    </location>
</feature>
<evidence type="ECO:0000256" key="10">
    <source>
        <dbReference type="ARBA" id="ARBA00024220"/>
    </source>
</evidence>
<evidence type="ECO:0000256" key="1">
    <source>
        <dbReference type="ARBA" id="ARBA00004128"/>
    </source>
</evidence>
<comment type="subcellular location">
    <subcellularLocation>
        <location evidence="1">Vacuole membrane</location>
        <topology evidence="1">Multi-pass membrane protein</topology>
    </subcellularLocation>
</comment>
<dbReference type="PANTHER" id="PTHR24223">
    <property type="entry name" value="ATP-BINDING CASSETTE SUB-FAMILY C"/>
    <property type="match status" value="1"/>
</dbReference>
<feature type="domain" description="ABC transporter" evidence="14">
    <location>
        <begin position="1335"/>
        <end position="1569"/>
    </location>
</feature>
<accession>A0A195BEA0</accession>
<dbReference type="EC" id="7.6.2.3" evidence="10"/>
<evidence type="ECO:0000259" key="15">
    <source>
        <dbReference type="PROSITE" id="PS50929"/>
    </source>
</evidence>
<evidence type="ECO:0000256" key="9">
    <source>
        <dbReference type="ARBA" id="ARBA00023136"/>
    </source>
</evidence>
<dbReference type="EMBL" id="KQ976504">
    <property type="protein sequence ID" value="KYM82911.1"/>
    <property type="molecule type" value="Genomic_DNA"/>
</dbReference>
<dbReference type="Pfam" id="PF00005">
    <property type="entry name" value="ABC_tran"/>
    <property type="match status" value="2"/>
</dbReference>